<organism evidence="2 3">
    <name type="scientific">Cirrhinus mrigala</name>
    <name type="common">Mrigala</name>
    <dbReference type="NCBI Taxonomy" id="683832"/>
    <lineage>
        <taxon>Eukaryota</taxon>
        <taxon>Metazoa</taxon>
        <taxon>Chordata</taxon>
        <taxon>Craniata</taxon>
        <taxon>Vertebrata</taxon>
        <taxon>Euteleostomi</taxon>
        <taxon>Actinopterygii</taxon>
        <taxon>Neopterygii</taxon>
        <taxon>Teleostei</taxon>
        <taxon>Ostariophysi</taxon>
        <taxon>Cypriniformes</taxon>
        <taxon>Cyprinidae</taxon>
        <taxon>Labeoninae</taxon>
        <taxon>Labeonini</taxon>
        <taxon>Cirrhinus</taxon>
    </lineage>
</organism>
<accession>A0ABD0MDT3</accession>
<dbReference type="Proteomes" id="UP001529510">
    <property type="component" value="Unassembled WGS sequence"/>
</dbReference>
<sequence>MFWAEDFFFNIQQANKPLEQYVEEFERFTPADFINHVLALNNSKFYFDMEDSNPPPIRKHADAPAHHQPASLPPFLPRFLQSSRAPPSSSAQNSSQPAAPPRSGPLASNMASHICHKDVMDQFGLLFPFPPTSPLVLSSPPEPERRPEHPPEPAPPEHPPEPAPPKPGPPVLSWADNTLISSKKILAGGGLPSRTVCPAMAAWTVYSAMAPRAP</sequence>
<evidence type="ECO:0000256" key="1">
    <source>
        <dbReference type="SAM" id="MobiDB-lite"/>
    </source>
</evidence>
<keyword evidence="3" id="KW-1185">Reference proteome</keyword>
<dbReference type="AlphaFoldDB" id="A0ABD0MDT3"/>
<feature type="compositionally biased region" description="Basic and acidic residues" evidence="1">
    <location>
        <begin position="142"/>
        <end position="151"/>
    </location>
</feature>
<feature type="region of interest" description="Disordered" evidence="1">
    <location>
        <begin position="134"/>
        <end position="174"/>
    </location>
</feature>
<reference evidence="2 3" key="1">
    <citation type="submission" date="2024-05" db="EMBL/GenBank/DDBJ databases">
        <title>Genome sequencing and assembly of Indian major carp, Cirrhinus mrigala (Hamilton, 1822).</title>
        <authorList>
            <person name="Mohindra V."/>
            <person name="Chowdhury L.M."/>
            <person name="Lal K."/>
            <person name="Jena J.K."/>
        </authorList>
    </citation>
    <scope>NUCLEOTIDE SEQUENCE [LARGE SCALE GENOMIC DNA]</scope>
    <source>
        <strain evidence="2">CM1030</strain>
        <tissue evidence="2">Blood</tissue>
    </source>
</reference>
<gene>
    <name evidence="2" type="ORF">M9458_057533</name>
</gene>
<evidence type="ECO:0000313" key="2">
    <source>
        <dbReference type="EMBL" id="KAL0147009.1"/>
    </source>
</evidence>
<feature type="compositionally biased region" description="Low complexity" evidence="1">
    <location>
        <begin position="81"/>
        <end position="97"/>
    </location>
</feature>
<dbReference type="EMBL" id="JAMKFB020000831">
    <property type="protein sequence ID" value="KAL0147009.1"/>
    <property type="molecule type" value="Genomic_DNA"/>
</dbReference>
<protein>
    <submittedName>
        <fullName evidence="2">Uncharacterized protein</fullName>
    </submittedName>
</protein>
<name>A0ABD0MDT3_CIRMR</name>
<comment type="caution">
    <text evidence="2">The sequence shown here is derived from an EMBL/GenBank/DDBJ whole genome shotgun (WGS) entry which is preliminary data.</text>
</comment>
<evidence type="ECO:0000313" key="3">
    <source>
        <dbReference type="Proteomes" id="UP001529510"/>
    </source>
</evidence>
<proteinExistence type="predicted"/>
<feature type="region of interest" description="Disordered" evidence="1">
    <location>
        <begin position="56"/>
        <end position="109"/>
    </location>
</feature>
<feature type="compositionally biased region" description="Pro residues" evidence="1">
    <location>
        <begin position="152"/>
        <end position="170"/>
    </location>
</feature>